<dbReference type="Gene3D" id="6.10.250.3440">
    <property type="match status" value="1"/>
</dbReference>
<comment type="caution">
    <text evidence="1">The sequence shown here is derived from an EMBL/GenBank/DDBJ whole genome shotgun (WGS) entry which is preliminary data.</text>
</comment>
<gene>
    <name evidence="1" type="ORF">BLA29_011092</name>
</gene>
<name>A0A1Y3ARB9_EURMA</name>
<keyword evidence="1" id="KW-0687">Ribonucleoprotein</keyword>
<keyword evidence="1" id="KW-0689">Ribosomal protein</keyword>
<proteinExistence type="predicted"/>
<dbReference type="GO" id="GO:0005840">
    <property type="term" value="C:ribosome"/>
    <property type="evidence" value="ECO:0007669"/>
    <property type="project" value="UniProtKB-KW"/>
</dbReference>
<accession>A0A1Y3ARB9</accession>
<evidence type="ECO:0000313" key="1">
    <source>
        <dbReference type="EMBL" id="OTF71012.1"/>
    </source>
</evidence>
<dbReference type="EMBL" id="MUJZ01062956">
    <property type="protein sequence ID" value="OTF71012.1"/>
    <property type="molecule type" value="Genomic_DNA"/>
</dbReference>
<feature type="non-terminal residue" evidence="1">
    <location>
        <position position="43"/>
    </location>
</feature>
<reference evidence="1 2" key="1">
    <citation type="submission" date="2017-03" db="EMBL/GenBank/DDBJ databases">
        <title>Genome Survey of Euroglyphus maynei.</title>
        <authorList>
            <person name="Arlian L.G."/>
            <person name="Morgan M.S."/>
            <person name="Rider S.D."/>
        </authorList>
    </citation>
    <scope>NUCLEOTIDE SEQUENCE [LARGE SCALE GENOMIC DNA]</scope>
    <source>
        <strain evidence="1">Arlian Lab</strain>
        <tissue evidence="1">Whole body</tissue>
    </source>
</reference>
<dbReference type="AlphaFoldDB" id="A0A1Y3ARB9"/>
<keyword evidence="2" id="KW-1185">Reference proteome</keyword>
<evidence type="ECO:0000313" key="2">
    <source>
        <dbReference type="Proteomes" id="UP000194236"/>
    </source>
</evidence>
<protein>
    <submittedName>
        <fullName evidence="1">39S ribosomal protein L40, mitochondrial-like protein</fullName>
    </submittedName>
</protein>
<organism evidence="1 2">
    <name type="scientific">Euroglyphus maynei</name>
    <name type="common">Mayne's house dust mite</name>
    <dbReference type="NCBI Taxonomy" id="6958"/>
    <lineage>
        <taxon>Eukaryota</taxon>
        <taxon>Metazoa</taxon>
        <taxon>Ecdysozoa</taxon>
        <taxon>Arthropoda</taxon>
        <taxon>Chelicerata</taxon>
        <taxon>Arachnida</taxon>
        <taxon>Acari</taxon>
        <taxon>Acariformes</taxon>
        <taxon>Sarcoptiformes</taxon>
        <taxon>Astigmata</taxon>
        <taxon>Psoroptidia</taxon>
        <taxon>Analgoidea</taxon>
        <taxon>Pyroglyphidae</taxon>
        <taxon>Pyroglyphinae</taxon>
        <taxon>Euroglyphus</taxon>
    </lineage>
</organism>
<dbReference type="OrthoDB" id="5977625at2759"/>
<dbReference type="Proteomes" id="UP000194236">
    <property type="component" value="Unassembled WGS sequence"/>
</dbReference>
<sequence length="43" mass="5154">MRRIKSVVAAQQQAMNILQRDYPDLYDRALEIDEQLIPYQVFN</sequence>